<dbReference type="GO" id="GO:0022857">
    <property type="term" value="F:transmembrane transporter activity"/>
    <property type="evidence" value="ECO:0007669"/>
    <property type="project" value="InterPro"/>
</dbReference>
<evidence type="ECO:0000256" key="1">
    <source>
        <dbReference type="ARBA" id="ARBA00004370"/>
    </source>
</evidence>
<organism evidence="6 7">
    <name type="scientific">Fusarium oxysporum f. sp. cubense (strain race 1)</name>
    <name type="common">Panama disease fungus</name>
    <dbReference type="NCBI Taxonomy" id="1229664"/>
    <lineage>
        <taxon>Eukaryota</taxon>
        <taxon>Fungi</taxon>
        <taxon>Dikarya</taxon>
        <taxon>Ascomycota</taxon>
        <taxon>Pezizomycotina</taxon>
        <taxon>Sordariomycetes</taxon>
        <taxon>Hypocreomycetidae</taxon>
        <taxon>Hypocreales</taxon>
        <taxon>Nectriaceae</taxon>
        <taxon>Fusarium</taxon>
        <taxon>Fusarium oxysporum species complex</taxon>
    </lineage>
</organism>
<dbReference type="Pfam" id="PF00083">
    <property type="entry name" value="Sugar_tr"/>
    <property type="match status" value="1"/>
</dbReference>
<name>N4U4Z0_FUSC1</name>
<feature type="transmembrane region" description="Helical" evidence="5">
    <location>
        <begin position="20"/>
        <end position="38"/>
    </location>
</feature>
<evidence type="ECO:0000313" key="7">
    <source>
        <dbReference type="Proteomes" id="UP000016928"/>
    </source>
</evidence>
<evidence type="ECO:0000256" key="3">
    <source>
        <dbReference type="ARBA" id="ARBA00022989"/>
    </source>
</evidence>
<proteinExistence type="predicted"/>
<dbReference type="InterPro" id="IPR036259">
    <property type="entry name" value="MFS_trans_sf"/>
</dbReference>
<reference evidence="7" key="2">
    <citation type="journal article" date="2014" name="PLoS ONE">
        <title>Genome and Transcriptome Analysis of the Fungal Pathogen Fusarium oxysporum f. sp. cubense Causing Banana Vascular Wilt Disease.</title>
        <authorList>
            <person name="Guo L."/>
            <person name="Han L."/>
            <person name="Yang L."/>
            <person name="Zeng H."/>
            <person name="Fan D."/>
            <person name="Zhu Y."/>
            <person name="Feng Y."/>
            <person name="Wang G."/>
            <person name="Peng C."/>
            <person name="Jiang X."/>
            <person name="Zhou D."/>
            <person name="Ni P."/>
            <person name="Liang C."/>
            <person name="Liu L."/>
            <person name="Wang J."/>
            <person name="Mao C."/>
            <person name="Fang X."/>
            <person name="Peng M."/>
            <person name="Huang J."/>
        </authorList>
    </citation>
    <scope>NUCLEOTIDE SEQUENCE [LARGE SCALE GENOMIC DNA]</scope>
    <source>
        <strain evidence="7">race 1</strain>
    </source>
</reference>
<dbReference type="Gene3D" id="1.20.1250.20">
    <property type="entry name" value="MFS general substrate transporter like domains"/>
    <property type="match status" value="1"/>
</dbReference>
<evidence type="ECO:0000313" key="6">
    <source>
        <dbReference type="EMBL" id="ENH70239.1"/>
    </source>
</evidence>
<dbReference type="Proteomes" id="UP000016928">
    <property type="component" value="Unassembled WGS sequence"/>
</dbReference>
<feature type="non-terminal residue" evidence="6">
    <location>
        <position position="1"/>
    </location>
</feature>
<dbReference type="HOGENOM" id="CLU_2284072_0_0_1"/>
<evidence type="ECO:0000256" key="5">
    <source>
        <dbReference type="SAM" id="Phobius"/>
    </source>
</evidence>
<dbReference type="AlphaFoldDB" id="N4U4Z0"/>
<evidence type="ECO:0008006" key="8">
    <source>
        <dbReference type="Google" id="ProtNLM"/>
    </source>
</evidence>
<evidence type="ECO:0000256" key="2">
    <source>
        <dbReference type="ARBA" id="ARBA00022692"/>
    </source>
</evidence>
<dbReference type="OrthoDB" id="6612291at2759"/>
<gene>
    <name evidence="6" type="ORF">FOC1_g10012146</name>
</gene>
<sequence>GLFNQYVNPISLEAITWKYYLVFIAVVACQLVIIYFIFPETKGSTVEEVRYFFLRAVALTRLYKASGPATESKAWSLCMLLRMFKQGSGACKGPILLFRYKY</sequence>
<dbReference type="InterPro" id="IPR005828">
    <property type="entry name" value="MFS_sugar_transport-like"/>
</dbReference>
<keyword evidence="2 5" id="KW-0812">Transmembrane</keyword>
<accession>N4U4Z0</accession>
<dbReference type="VEuPathDB" id="FungiDB:FOC1_g10012146"/>
<dbReference type="EMBL" id="KB730192">
    <property type="protein sequence ID" value="ENH70239.1"/>
    <property type="molecule type" value="Genomic_DNA"/>
</dbReference>
<keyword evidence="3 5" id="KW-1133">Transmembrane helix</keyword>
<comment type="subcellular location">
    <subcellularLocation>
        <location evidence="1">Membrane</location>
    </subcellularLocation>
</comment>
<dbReference type="GO" id="GO:0016020">
    <property type="term" value="C:membrane"/>
    <property type="evidence" value="ECO:0007669"/>
    <property type="project" value="UniProtKB-SubCell"/>
</dbReference>
<protein>
    <recommendedName>
        <fullName evidence="8">Major facilitator superfamily (MFS) profile domain-containing protein</fullName>
    </recommendedName>
</protein>
<keyword evidence="4 5" id="KW-0472">Membrane</keyword>
<reference evidence="7" key="1">
    <citation type="submission" date="2012-09" db="EMBL/GenBank/DDBJ databases">
        <title>Genome sequencing and comparative transcriptomics of race 1 and race 4 of banana pathogen: Fusarium oxysporum f. sp. cubense.</title>
        <authorList>
            <person name="Fang X."/>
            <person name="Huang J."/>
        </authorList>
    </citation>
    <scope>NUCLEOTIDE SEQUENCE [LARGE SCALE GENOMIC DNA]</scope>
    <source>
        <strain evidence="7">race 1</strain>
    </source>
</reference>
<evidence type="ECO:0000256" key="4">
    <source>
        <dbReference type="ARBA" id="ARBA00023136"/>
    </source>
</evidence>